<name>A0A067RJA3_ZOONE</name>
<dbReference type="Pfam" id="PF23562">
    <property type="entry name" value="AMP-binding_C_3"/>
    <property type="match status" value="1"/>
</dbReference>
<accession>A0A067RJA3</accession>
<dbReference type="InParanoid" id="A0A067RJA3"/>
<evidence type="ECO:0000259" key="5">
    <source>
        <dbReference type="Pfam" id="PF00501"/>
    </source>
</evidence>
<dbReference type="Pfam" id="PF00501">
    <property type="entry name" value="AMP-binding"/>
    <property type="match status" value="1"/>
</dbReference>
<dbReference type="Gene3D" id="3.40.50.12780">
    <property type="entry name" value="N-terminal domain of ligase-like"/>
    <property type="match status" value="2"/>
</dbReference>
<evidence type="ECO:0000313" key="6">
    <source>
        <dbReference type="EMBL" id="KDR23088.1"/>
    </source>
</evidence>
<gene>
    <name evidence="6" type="ORF">L798_14218</name>
</gene>
<dbReference type="OMA" id="FNRPGPN"/>
<protein>
    <recommendedName>
        <fullName evidence="4">long-chain-fatty-acid--CoA ligase</fullName>
        <ecNumber evidence="4">6.2.1.3</ecNumber>
    </recommendedName>
</protein>
<keyword evidence="3" id="KW-0443">Lipid metabolism</keyword>
<dbReference type="PANTHER" id="PTHR43272">
    <property type="entry name" value="LONG-CHAIN-FATTY-ACID--COA LIGASE"/>
    <property type="match status" value="1"/>
</dbReference>
<dbReference type="STRING" id="136037.A0A067RJA3"/>
<feature type="domain" description="AMP-dependent synthetase/ligase" evidence="5">
    <location>
        <begin position="45"/>
        <end position="461"/>
    </location>
</feature>
<dbReference type="AlphaFoldDB" id="A0A067RJA3"/>
<dbReference type="EMBL" id="KK852474">
    <property type="protein sequence ID" value="KDR23088.1"/>
    <property type="molecule type" value="Genomic_DNA"/>
</dbReference>
<dbReference type="GO" id="GO:0005783">
    <property type="term" value="C:endoplasmic reticulum"/>
    <property type="evidence" value="ECO:0007669"/>
    <property type="project" value="TreeGrafter"/>
</dbReference>
<feature type="non-terminal residue" evidence="6">
    <location>
        <position position="1"/>
    </location>
</feature>
<dbReference type="GO" id="GO:0004467">
    <property type="term" value="F:long-chain fatty acid-CoA ligase activity"/>
    <property type="evidence" value="ECO:0007669"/>
    <property type="project" value="UniProtKB-EC"/>
</dbReference>
<dbReference type="SUPFAM" id="SSF56801">
    <property type="entry name" value="Acetyl-CoA synthetase-like"/>
    <property type="match status" value="1"/>
</dbReference>
<dbReference type="InterPro" id="IPR000873">
    <property type="entry name" value="AMP-dep_synth/lig_dom"/>
</dbReference>
<evidence type="ECO:0000256" key="2">
    <source>
        <dbReference type="ARBA" id="ARBA00022832"/>
    </source>
</evidence>
<dbReference type="EC" id="6.2.1.3" evidence="4"/>
<evidence type="ECO:0000256" key="4">
    <source>
        <dbReference type="ARBA" id="ARBA00026121"/>
    </source>
</evidence>
<dbReference type="FunCoup" id="A0A067RJA3">
    <property type="interactions" value="59"/>
</dbReference>
<feature type="non-terminal residue" evidence="6">
    <location>
        <position position="628"/>
    </location>
</feature>
<dbReference type="Proteomes" id="UP000027135">
    <property type="component" value="Unassembled WGS sequence"/>
</dbReference>
<sequence length="628" mass="69347">LVGPDQVLPATGWSTSTANGRVKIRFEQSGIAAREPISVPGLLHKIAEQYPNNPALASKGEDGQWKIITYKEYEDSVRTCAKGFLKLGLKRYHSVCILGFNSPEWFFSDLGAIYAGYSMIYFSGSAEACHYCAVKSRANIIVVEDRKQLDKIMSIKDRLPELKAVVQYHGKPEVEGVISWEELMEMGRQVPDVELDDILKTIGVNECCSLLFTSGTVGNPKVAMLSHDNFTWDAESIIDHMGISSSNKHEAIVSFLPLSHVAAQIVDIYIAIKGVATVYFADKDALKGSLVKTLQEVRPTRILAVPRVWEKIYEKMQEIGAQSGVIKRAVATWAKGHGLQHYVDKMNGIDSNTFSYMLAKKLIFSRIKQALGLDRCATTLSGAAPISVDIKKYFMSIDIPLMDAFGMTETTGGHLLSKEEAFRFEATGQKREGVYSKVINPEEDGQGEMCFNGRHIFMGYLDDPEKTSEALDEEGWLHSGDIGKIDENDFLYITGRIKELIITAGGENIPPVLIEEEVKAQLPCISNAMLIGDKRKFLSVLLTLKTEMNLETGEPLEELAPAAKQWCNALGCDANTVKDVLNGPNEQVLAAIQEGIDRANAKAMSNAQRIQKFQILPHDFSIPTGEIG</sequence>
<dbReference type="GO" id="GO:0016020">
    <property type="term" value="C:membrane"/>
    <property type="evidence" value="ECO:0007669"/>
    <property type="project" value="TreeGrafter"/>
</dbReference>
<keyword evidence="2" id="KW-0276">Fatty acid metabolism</keyword>
<evidence type="ECO:0000313" key="7">
    <source>
        <dbReference type="Proteomes" id="UP000027135"/>
    </source>
</evidence>
<keyword evidence="1 6" id="KW-0436">Ligase</keyword>
<organism evidence="6 7">
    <name type="scientific">Zootermopsis nevadensis</name>
    <name type="common">Dampwood termite</name>
    <dbReference type="NCBI Taxonomy" id="136037"/>
    <lineage>
        <taxon>Eukaryota</taxon>
        <taxon>Metazoa</taxon>
        <taxon>Ecdysozoa</taxon>
        <taxon>Arthropoda</taxon>
        <taxon>Hexapoda</taxon>
        <taxon>Insecta</taxon>
        <taxon>Pterygota</taxon>
        <taxon>Neoptera</taxon>
        <taxon>Polyneoptera</taxon>
        <taxon>Dictyoptera</taxon>
        <taxon>Blattodea</taxon>
        <taxon>Blattoidea</taxon>
        <taxon>Termitoidae</taxon>
        <taxon>Termopsidae</taxon>
        <taxon>Zootermopsis</taxon>
    </lineage>
</organism>
<proteinExistence type="predicted"/>
<keyword evidence="7" id="KW-1185">Reference proteome</keyword>
<dbReference type="InterPro" id="IPR042099">
    <property type="entry name" value="ANL_N_sf"/>
</dbReference>
<evidence type="ECO:0000256" key="1">
    <source>
        <dbReference type="ARBA" id="ARBA00022598"/>
    </source>
</evidence>
<evidence type="ECO:0000256" key="3">
    <source>
        <dbReference type="ARBA" id="ARBA00023098"/>
    </source>
</evidence>
<reference evidence="6 7" key="1">
    <citation type="journal article" date="2014" name="Nat. Commun.">
        <title>Molecular traces of alternative social organization in a termite genome.</title>
        <authorList>
            <person name="Terrapon N."/>
            <person name="Li C."/>
            <person name="Robertson H.M."/>
            <person name="Ji L."/>
            <person name="Meng X."/>
            <person name="Booth W."/>
            <person name="Chen Z."/>
            <person name="Childers C.P."/>
            <person name="Glastad K.M."/>
            <person name="Gokhale K."/>
            <person name="Gowin J."/>
            <person name="Gronenberg W."/>
            <person name="Hermansen R.A."/>
            <person name="Hu H."/>
            <person name="Hunt B.G."/>
            <person name="Huylmans A.K."/>
            <person name="Khalil S.M."/>
            <person name="Mitchell R.D."/>
            <person name="Munoz-Torres M.C."/>
            <person name="Mustard J.A."/>
            <person name="Pan H."/>
            <person name="Reese J.T."/>
            <person name="Scharf M.E."/>
            <person name="Sun F."/>
            <person name="Vogel H."/>
            <person name="Xiao J."/>
            <person name="Yang W."/>
            <person name="Yang Z."/>
            <person name="Yang Z."/>
            <person name="Zhou J."/>
            <person name="Zhu J."/>
            <person name="Brent C.S."/>
            <person name="Elsik C.G."/>
            <person name="Goodisman M.A."/>
            <person name="Liberles D.A."/>
            <person name="Roe R.M."/>
            <person name="Vargo E.L."/>
            <person name="Vilcinskas A."/>
            <person name="Wang J."/>
            <person name="Bornberg-Bauer E."/>
            <person name="Korb J."/>
            <person name="Zhang G."/>
            <person name="Liebig J."/>
        </authorList>
    </citation>
    <scope>NUCLEOTIDE SEQUENCE [LARGE SCALE GENOMIC DNA]</scope>
    <source>
        <tissue evidence="6">Whole organism</tissue>
    </source>
</reference>
<dbReference type="eggNOG" id="KOG1256">
    <property type="taxonomic scope" value="Eukaryota"/>
</dbReference>
<dbReference type="PANTHER" id="PTHR43272:SF32">
    <property type="entry name" value="AMP-DEPENDENT SYNTHETASE_LIGASE DOMAIN-CONTAINING PROTEIN"/>
    <property type="match status" value="1"/>
</dbReference>